<dbReference type="WBParaSite" id="Smp_131410.2">
    <property type="protein sequence ID" value="Smp_131410.2"/>
    <property type="gene ID" value="Smp_131410"/>
</dbReference>
<keyword evidence="1" id="KW-0812">Transmembrane</keyword>
<proteinExistence type="predicted"/>
<accession>A0A5K4ELY9</accession>
<name>A0A5K4ELY9_SCHMA</name>
<feature type="transmembrane region" description="Helical" evidence="1">
    <location>
        <begin position="74"/>
        <end position="95"/>
    </location>
</feature>
<feature type="transmembrane region" description="Helical" evidence="1">
    <location>
        <begin position="47"/>
        <end position="68"/>
    </location>
</feature>
<dbReference type="InParanoid" id="A0A5K4ELY9"/>
<reference evidence="2" key="1">
    <citation type="submission" date="2019-11" db="UniProtKB">
        <authorList>
            <consortium name="WormBaseParasite"/>
        </authorList>
    </citation>
    <scope>IDENTIFICATION</scope>
    <source>
        <strain evidence="2">Puerto Rican</strain>
    </source>
</reference>
<feature type="transmembrane region" description="Helical" evidence="1">
    <location>
        <begin position="20"/>
        <end position="40"/>
    </location>
</feature>
<evidence type="ECO:0000313" key="2">
    <source>
        <dbReference type="WBParaSite" id="Smp_131410.2"/>
    </source>
</evidence>
<evidence type="ECO:0000256" key="1">
    <source>
        <dbReference type="SAM" id="Phobius"/>
    </source>
</evidence>
<sequence>MNEKCSIINEFIKCQSKVQFKGAFILIIVGLIMGFVILMIRKLHRPTLINTIIAGVTANLLSFGVTLFCGFFELKYVIIDGIVTFILGVISILLSMKITSLKIRWNWILFITVCGLMIVGFLSIILSFFYAIIFTPYYFSINNESTEYSSYLIGFINLFEMITLYLFILITTLDIEQITLKCSYDGN</sequence>
<organism evidence="2">
    <name type="scientific">Schistosoma mansoni</name>
    <name type="common">Blood fluke</name>
    <dbReference type="NCBI Taxonomy" id="6183"/>
    <lineage>
        <taxon>Eukaryota</taxon>
        <taxon>Metazoa</taxon>
        <taxon>Spiralia</taxon>
        <taxon>Lophotrochozoa</taxon>
        <taxon>Platyhelminthes</taxon>
        <taxon>Trematoda</taxon>
        <taxon>Digenea</taxon>
        <taxon>Strigeidida</taxon>
        <taxon>Schistosomatoidea</taxon>
        <taxon>Schistosomatidae</taxon>
        <taxon>Schistosoma</taxon>
    </lineage>
</organism>
<keyword evidence="1" id="KW-1133">Transmembrane helix</keyword>
<dbReference type="AlphaFoldDB" id="A0A5K4ELY9"/>
<feature type="transmembrane region" description="Helical" evidence="1">
    <location>
        <begin position="107"/>
        <end position="139"/>
    </location>
</feature>
<feature type="transmembrane region" description="Helical" evidence="1">
    <location>
        <begin position="151"/>
        <end position="173"/>
    </location>
</feature>
<keyword evidence="1" id="KW-0472">Membrane</keyword>
<protein>
    <submittedName>
        <fullName evidence="2">Uncharacterized protein</fullName>
    </submittedName>
</protein>